<evidence type="ECO:0000313" key="4">
    <source>
        <dbReference type="Proteomes" id="UP000247647"/>
    </source>
</evidence>
<sequence>MGKKVQGERALRALWKFGRANPEEQRKGTRELPSSSESQIYQSSETAYIDLDPETCSDDSRLDPSYEEREDFPQISDEIMVNAYLLGLASVVTFPIEGVEAHWTPERKGYKVCDEKGIKLYEARTDGHMYLNSNGKTNAIAEDKPVVRAELPGFMMQEVAQMAAWIHAEKDVIQDENLAEQCSVRVCPLSETQSEILILILHCLVVLVSLSLKYAATVRKGNSIDRHIA</sequence>
<keyword evidence="2" id="KW-1133">Transmembrane helix</keyword>
<evidence type="ECO:0000256" key="1">
    <source>
        <dbReference type="SAM" id="MobiDB-lite"/>
    </source>
</evidence>
<dbReference type="AlphaFoldDB" id="A0A318YN88"/>
<dbReference type="EMBL" id="KZ821456">
    <property type="protein sequence ID" value="PYH35307.1"/>
    <property type="molecule type" value="Genomic_DNA"/>
</dbReference>
<feature type="compositionally biased region" description="Basic and acidic residues" evidence="1">
    <location>
        <begin position="58"/>
        <end position="67"/>
    </location>
</feature>
<dbReference type="GeneID" id="37127186"/>
<keyword evidence="2" id="KW-0812">Transmembrane</keyword>
<evidence type="ECO:0000313" key="3">
    <source>
        <dbReference type="EMBL" id="PYH35307.1"/>
    </source>
</evidence>
<gene>
    <name evidence="3" type="ORF">BO87DRAFT_385583</name>
</gene>
<keyword evidence="2" id="KW-0472">Membrane</keyword>
<evidence type="ECO:0000256" key="2">
    <source>
        <dbReference type="SAM" id="Phobius"/>
    </source>
</evidence>
<dbReference type="RefSeq" id="XP_025480785.1">
    <property type="nucleotide sequence ID" value="XM_025624730.1"/>
</dbReference>
<protein>
    <submittedName>
        <fullName evidence="3">Uncharacterized protein</fullName>
    </submittedName>
</protein>
<keyword evidence="4" id="KW-1185">Reference proteome</keyword>
<feature type="compositionally biased region" description="Low complexity" evidence="1">
    <location>
        <begin position="34"/>
        <end position="45"/>
    </location>
</feature>
<feature type="transmembrane region" description="Helical" evidence="2">
    <location>
        <begin position="196"/>
        <end position="216"/>
    </location>
</feature>
<name>A0A318YN88_ASPNB</name>
<dbReference type="Proteomes" id="UP000247647">
    <property type="component" value="Unassembled WGS sequence"/>
</dbReference>
<proteinExistence type="predicted"/>
<feature type="compositionally biased region" description="Basic and acidic residues" evidence="1">
    <location>
        <begin position="21"/>
        <end position="30"/>
    </location>
</feature>
<dbReference type="OrthoDB" id="3508621at2759"/>
<organism evidence="3 4">
    <name type="scientific">Aspergillus neoniger (strain CBS 115656)</name>
    <dbReference type="NCBI Taxonomy" id="1448310"/>
    <lineage>
        <taxon>Eukaryota</taxon>
        <taxon>Fungi</taxon>
        <taxon>Dikarya</taxon>
        <taxon>Ascomycota</taxon>
        <taxon>Pezizomycotina</taxon>
        <taxon>Eurotiomycetes</taxon>
        <taxon>Eurotiomycetidae</taxon>
        <taxon>Eurotiales</taxon>
        <taxon>Aspergillaceae</taxon>
        <taxon>Aspergillus</taxon>
        <taxon>Aspergillus subgen. Circumdati</taxon>
    </lineage>
</organism>
<reference evidence="3" key="1">
    <citation type="submission" date="2016-12" db="EMBL/GenBank/DDBJ databases">
        <title>The genomes of Aspergillus section Nigri reveals drivers in fungal speciation.</title>
        <authorList>
            <consortium name="DOE Joint Genome Institute"/>
            <person name="Vesth T.C."/>
            <person name="Nybo J."/>
            <person name="Theobald S."/>
            <person name="Brandl J."/>
            <person name="Frisvad J.C."/>
            <person name="Nielsen K.F."/>
            <person name="Lyhne E.K."/>
            <person name="Kogle M.E."/>
            <person name="Kuo A."/>
            <person name="Riley R."/>
            <person name="Clum A."/>
            <person name="Nolan M."/>
            <person name="Lipzen A."/>
            <person name="Salamov A."/>
            <person name="Henrissat B."/>
            <person name="Wiebenga A."/>
            <person name="De Vries R.P."/>
            <person name="Grigoriev I.V."/>
            <person name="Mortensen U.H."/>
            <person name="Andersen M.R."/>
            <person name="Baker S.E."/>
        </authorList>
    </citation>
    <scope>NUCLEOTIDE SEQUENCE [LARGE SCALE GENOMIC DNA]</scope>
    <source>
        <strain evidence="3">CBS 115656</strain>
    </source>
</reference>
<feature type="region of interest" description="Disordered" evidence="1">
    <location>
        <begin position="16"/>
        <end position="68"/>
    </location>
</feature>
<accession>A0A318YN88</accession>